<name>A0A5N7DHR6_9EURO</name>
<feature type="compositionally biased region" description="Low complexity" evidence="1">
    <location>
        <begin position="1095"/>
        <end position="1107"/>
    </location>
</feature>
<accession>A0A5N7DHR6</accession>
<dbReference type="RefSeq" id="XP_031942437.1">
    <property type="nucleotide sequence ID" value="XM_032091520.1"/>
</dbReference>
<dbReference type="AlphaFoldDB" id="A0A5N7DHR6"/>
<feature type="compositionally biased region" description="Low complexity" evidence="1">
    <location>
        <begin position="782"/>
        <end position="792"/>
    </location>
</feature>
<reference evidence="2 3" key="1">
    <citation type="submission" date="2019-04" db="EMBL/GenBank/DDBJ databases">
        <authorList>
            <consortium name="DOE Joint Genome Institute"/>
            <person name="Mondo S."/>
            <person name="Kjaerbolling I."/>
            <person name="Vesth T."/>
            <person name="Frisvad J.C."/>
            <person name="Nybo J.L."/>
            <person name="Theobald S."/>
            <person name="Kildgaard S."/>
            <person name="Isbrandt T."/>
            <person name="Kuo A."/>
            <person name="Sato A."/>
            <person name="Lyhne E.K."/>
            <person name="Kogle M.E."/>
            <person name="Wiebenga A."/>
            <person name="Kun R.S."/>
            <person name="Lubbers R.J."/>
            <person name="Makela M.R."/>
            <person name="Barry K."/>
            <person name="Chovatia M."/>
            <person name="Clum A."/>
            <person name="Daum C."/>
            <person name="Haridas S."/>
            <person name="He G."/>
            <person name="LaButti K."/>
            <person name="Lipzen A."/>
            <person name="Riley R."/>
            <person name="Salamov A."/>
            <person name="Simmons B.A."/>
            <person name="Magnuson J.K."/>
            <person name="Henrissat B."/>
            <person name="Mortensen U.H."/>
            <person name="Larsen T.O."/>
            <person name="Devries R.P."/>
            <person name="Grigoriev I.V."/>
            <person name="Machida M."/>
            <person name="Baker S.E."/>
            <person name="Andersen M.R."/>
            <person name="Cantor M.N."/>
            <person name="Hua S.X."/>
        </authorList>
    </citation>
    <scope>NUCLEOTIDE SEQUENCE [LARGE SCALE GENOMIC DNA]</scope>
    <source>
        <strain evidence="2 3">CBS 119388</strain>
    </source>
</reference>
<evidence type="ECO:0000313" key="3">
    <source>
        <dbReference type="Proteomes" id="UP000325579"/>
    </source>
</evidence>
<feature type="compositionally biased region" description="Low complexity" evidence="1">
    <location>
        <begin position="702"/>
        <end position="719"/>
    </location>
</feature>
<accession>A0A5N6IC25</accession>
<dbReference type="Pfam" id="PF14636">
    <property type="entry name" value="FNIP_N"/>
    <property type="match status" value="1"/>
</dbReference>
<evidence type="ECO:0000256" key="1">
    <source>
        <dbReference type="SAM" id="MobiDB-lite"/>
    </source>
</evidence>
<feature type="region of interest" description="Disordered" evidence="1">
    <location>
        <begin position="139"/>
        <end position="200"/>
    </location>
</feature>
<dbReference type="PANTHER" id="PTHR21634">
    <property type="entry name" value="RE13835P"/>
    <property type="match status" value="1"/>
</dbReference>
<dbReference type="Proteomes" id="UP000325579">
    <property type="component" value="Unassembled WGS sequence"/>
</dbReference>
<dbReference type="OrthoDB" id="5428015at2759"/>
<feature type="region of interest" description="Disordered" evidence="1">
    <location>
        <begin position="1022"/>
        <end position="1061"/>
    </location>
</feature>
<feature type="region of interest" description="Disordered" evidence="1">
    <location>
        <begin position="695"/>
        <end position="744"/>
    </location>
</feature>
<proteinExistence type="predicted"/>
<feature type="region of interest" description="Disordered" evidence="1">
    <location>
        <begin position="592"/>
        <end position="622"/>
    </location>
</feature>
<feature type="compositionally biased region" description="Low complexity" evidence="1">
    <location>
        <begin position="1034"/>
        <end position="1057"/>
    </location>
</feature>
<feature type="compositionally biased region" description="Polar residues" evidence="1">
    <location>
        <begin position="602"/>
        <end position="614"/>
    </location>
</feature>
<feature type="region of interest" description="Disordered" evidence="1">
    <location>
        <begin position="782"/>
        <end position="819"/>
    </location>
</feature>
<dbReference type="GO" id="GO:0005737">
    <property type="term" value="C:cytoplasm"/>
    <property type="evidence" value="ECO:0007669"/>
    <property type="project" value="TreeGrafter"/>
</dbReference>
<feature type="compositionally biased region" description="Basic and acidic residues" evidence="1">
    <location>
        <begin position="1110"/>
        <end position="1126"/>
    </location>
</feature>
<keyword evidence="3" id="KW-1185">Reference proteome</keyword>
<gene>
    <name evidence="2" type="ORF">BDV37DRAFT_97448</name>
</gene>
<protein>
    <submittedName>
        <fullName evidence="2">Folliculin-interacting protein N-terminus-domain-containing protein</fullName>
    </submittedName>
</protein>
<dbReference type="PANTHER" id="PTHR21634:SF9">
    <property type="entry name" value="RE13835P"/>
    <property type="match status" value="1"/>
</dbReference>
<dbReference type="GO" id="GO:0051087">
    <property type="term" value="F:protein-folding chaperone binding"/>
    <property type="evidence" value="ECO:0007669"/>
    <property type="project" value="TreeGrafter"/>
</dbReference>
<sequence>MLGRLLSTAASTLNPAAYSAKNPHQLESVTEEEHTSGLLFPDASLLRRSNTHAYPLHTAFNSPNASTAGAYDDRGGVDLDPTKDFRVIIAQNALGDRDACVLLDTRASSEPATYGLGLEPQAFESPGVRHARTVSNLTRGPRRGYLSQSSTVEPSPLSFATEARRSPPLSSGAFMRARGRSSTLSPAGGPHDPGYSRHSTDSNDAGLLNCIFGSSAFSYRGSSTKMHIITADDEPGRTASASPASRNSFTRSYTTGSSSAFVNSNRGNDGKPPSKVTILVTRMFSVNLPEAGETSPDRQDTAASLYQESLPESGFPFPDLTKRKKIKEKKTPMYAVAITIQIPLLGRNAGRPVSRFSTQGSDSPKPGMACSLDSDYRWRNGFLDDSLSLASPPASLDERIDLLVDHWDVVNRTLSHLERLSRKEILFLLKKVDSSSGIHPKPAKPPNMQRTNQTIIHLPANILAVNSKLREEAIRSTRRISTALQTPYVVTGQSRWGVWREEGRSIVRNLGDKDHSFFFLVLITAFLGNHTEWLNALGPEWWRRRHYIQQKAQQQDSDPILANRTVIVSPDKMTARRLIFLLSAFLPPKQRFEPLPSPIRPGTSSSMRAVSQSPPNVPVLRQESLRRAIERRSRAQRLNLADRDQHQRSVSVSSSETAHRSTDDTETAVPMEFAATRRGSDARSIRTLGVPIHAKDARSKNTSTATTSTATPGSTVPVPHFASQSRLERDRSDHSMHEGADSLASENLLKNLKRSESSVLSTNSSVPSTTGRWGSLFSGLWSSRQESSTGSSEAVSPAEIRRRSVSGYTPLPKRGPPTLSQMVKEVSTEIPEEVPTVATSGNISIPHSNTQHLEEDVQDLSLTVGHNRESSLKLSVRGDDGIVDVDLPLPGFVSLSSSGDSTMTSPKKTRTSVTSVDAVASTHSSGSGFPYAPRENDGPNINVAGWLRSFHEDFLLQAVRPYSNLEADVKRAMQAEPTPSHAFSSEADGSERWVDVATTLIADARTFTVKRLRLRRKAINNDFWRSPTPPPISQPGTPRHIPGGSNSSSSKTSTISPIEGYESNEFEERFVEEPVMDLDGTLVDALERVLAQSGPSSLAHSRAPSPSRARRGDDKGTSDAANRDEAQVPSLEVPRTECRKLVLGALEEVVRSVTTEHCRDDVDGELTMADRERKRSLAGPDNTLREGVRRWLLDVEEAW</sequence>
<feature type="compositionally biased region" description="Polar residues" evidence="1">
    <location>
        <begin position="911"/>
        <end position="927"/>
    </location>
</feature>
<organism evidence="2 3">
    <name type="scientific">Aspergillus pseudonomiae</name>
    <dbReference type="NCBI Taxonomy" id="1506151"/>
    <lineage>
        <taxon>Eukaryota</taxon>
        <taxon>Fungi</taxon>
        <taxon>Dikarya</taxon>
        <taxon>Ascomycota</taxon>
        <taxon>Pezizomycotina</taxon>
        <taxon>Eurotiomycetes</taxon>
        <taxon>Eurotiomycetidae</taxon>
        <taxon>Eurotiales</taxon>
        <taxon>Aspergillaceae</taxon>
        <taxon>Aspergillus</taxon>
        <taxon>Aspergillus subgen. Circumdati</taxon>
    </lineage>
</organism>
<feature type="region of interest" description="Disordered" evidence="1">
    <location>
        <begin position="1093"/>
        <end position="1131"/>
    </location>
</feature>
<feature type="region of interest" description="Disordered" evidence="1">
    <location>
        <begin position="897"/>
        <end position="936"/>
    </location>
</feature>
<feature type="compositionally biased region" description="Basic and acidic residues" evidence="1">
    <location>
        <begin position="726"/>
        <end position="740"/>
    </location>
</feature>
<dbReference type="EMBL" id="ML736762">
    <property type="protein sequence ID" value="KAE8405118.1"/>
    <property type="molecule type" value="Genomic_DNA"/>
</dbReference>
<feature type="compositionally biased region" description="Polar residues" evidence="1">
    <location>
        <begin position="239"/>
        <end position="267"/>
    </location>
</feature>
<feature type="region of interest" description="Disordered" evidence="1">
    <location>
        <begin position="234"/>
        <end position="273"/>
    </location>
</feature>
<dbReference type="InterPro" id="IPR028084">
    <property type="entry name" value="FNIP_N_dom"/>
</dbReference>
<evidence type="ECO:0000313" key="2">
    <source>
        <dbReference type="EMBL" id="KAE8405118.1"/>
    </source>
</evidence>
<dbReference type="GO" id="GO:0042030">
    <property type="term" value="F:ATPase inhibitor activity"/>
    <property type="evidence" value="ECO:0007669"/>
    <property type="project" value="TreeGrafter"/>
</dbReference>
<dbReference type="GeneID" id="43676211"/>
<feature type="region of interest" description="Disordered" evidence="1">
    <location>
        <begin position="635"/>
        <end position="666"/>
    </location>
</feature>